<sequence length="68" mass="8104">MVERPLAWKNQLGRVRVRDERRDDVHFGFLVLSRCLMLLRRLYPDFCWRFLVLPGHLNRGGGHDLRSG</sequence>
<organism evidence="1 2">
    <name type="scientific">Myxococcus llanfairpwllgwyngyllgogerychwyrndrobwllllantysiliogogogochensis</name>
    <dbReference type="NCBI Taxonomy" id="2590453"/>
    <lineage>
        <taxon>Bacteria</taxon>
        <taxon>Pseudomonadati</taxon>
        <taxon>Myxococcota</taxon>
        <taxon>Myxococcia</taxon>
        <taxon>Myxococcales</taxon>
        <taxon>Cystobacterineae</taxon>
        <taxon>Myxococcaceae</taxon>
        <taxon>Myxococcus</taxon>
    </lineage>
</organism>
<dbReference type="AlphaFoldDB" id="A0A540WQN4"/>
<evidence type="ECO:0000313" key="2">
    <source>
        <dbReference type="Proteomes" id="UP000315369"/>
    </source>
</evidence>
<keyword evidence="2" id="KW-1185">Reference proteome</keyword>
<dbReference type="EMBL" id="VIFM01000196">
    <property type="protein sequence ID" value="TQF11328.1"/>
    <property type="molecule type" value="Genomic_DNA"/>
</dbReference>
<accession>A0A540WQN4</accession>
<gene>
    <name evidence="1" type="ORF">FJV41_34895</name>
</gene>
<protein>
    <submittedName>
        <fullName evidence="1">Uncharacterized protein</fullName>
    </submittedName>
</protein>
<comment type="caution">
    <text evidence="1">The sequence shown here is derived from an EMBL/GenBank/DDBJ whole genome shotgun (WGS) entry which is preliminary data.</text>
</comment>
<reference evidence="1 2" key="1">
    <citation type="submission" date="2019-06" db="EMBL/GenBank/DDBJ databases">
        <authorList>
            <person name="Livingstone P."/>
            <person name="Whitworth D."/>
        </authorList>
    </citation>
    <scope>NUCLEOTIDE SEQUENCE [LARGE SCALE GENOMIC DNA]</scope>
    <source>
        <strain evidence="1 2">AM401</strain>
    </source>
</reference>
<dbReference type="Proteomes" id="UP000315369">
    <property type="component" value="Unassembled WGS sequence"/>
</dbReference>
<evidence type="ECO:0000313" key="1">
    <source>
        <dbReference type="EMBL" id="TQF11328.1"/>
    </source>
</evidence>
<proteinExistence type="predicted"/>
<name>A0A540WQN4_9BACT</name>